<name>A0ABU6JUV4_9GAMM</name>
<protein>
    <recommendedName>
        <fullName evidence="3">HEPN domain-containing protein</fullName>
    </recommendedName>
</protein>
<evidence type="ECO:0000313" key="2">
    <source>
        <dbReference type="Proteomes" id="UP001309705"/>
    </source>
</evidence>
<dbReference type="SUPFAM" id="SSF81593">
    <property type="entry name" value="Nucleotidyltransferase substrate binding subunit/domain"/>
    <property type="match status" value="1"/>
</dbReference>
<organism evidence="1 2">
    <name type="scientific">Brenneria populi</name>
    <dbReference type="NCBI Taxonomy" id="1505588"/>
    <lineage>
        <taxon>Bacteria</taxon>
        <taxon>Pseudomonadati</taxon>
        <taxon>Pseudomonadota</taxon>
        <taxon>Gammaproteobacteria</taxon>
        <taxon>Enterobacterales</taxon>
        <taxon>Pectobacteriaceae</taxon>
        <taxon>Brenneria</taxon>
    </lineage>
</organism>
<dbReference type="Proteomes" id="UP001309705">
    <property type="component" value="Unassembled WGS sequence"/>
</dbReference>
<comment type="caution">
    <text evidence="1">The sequence shown here is derived from an EMBL/GenBank/DDBJ whole genome shotgun (WGS) entry which is preliminary data.</text>
</comment>
<dbReference type="Gene3D" id="1.20.120.330">
    <property type="entry name" value="Nucleotidyltransferases domain 2"/>
    <property type="match status" value="1"/>
</dbReference>
<sequence length="134" mass="15178">MSKHIFETDEKRFERCYQEARCYHRRAELFSEQRQSASLVFNVAAIAVENYLIALCARYGEMPFNHNYSSLLASVNDAMPEPLPPALCDGIRYLDSIFGICSVDNYHHGAPSAEDKEAILTICNALLMQLKAVE</sequence>
<dbReference type="RefSeq" id="WP_327619241.1">
    <property type="nucleotide sequence ID" value="NZ_JAYWTM010000022.1"/>
</dbReference>
<reference evidence="1 2" key="1">
    <citation type="journal article" date="2017" name="Int. J. Syst. Evol. Microbiol.">
        <title>Brenneria populi subsp. brevivirga subsp. nov. isolated from symptomatic bark of Populus x euramericana canker, and description of Brenneria populi subsp. populi subsp. nov.</title>
        <authorList>
            <person name="Zheng M.H."/>
            <person name="Piao C.G."/>
            <person name="Xue H."/>
            <person name="Guo M.W."/>
            <person name="Li Y."/>
        </authorList>
    </citation>
    <scope>NUCLEOTIDE SEQUENCE [LARGE SCALE GENOMIC DNA]</scope>
    <source>
        <strain evidence="1 2">D9-5</strain>
    </source>
</reference>
<evidence type="ECO:0000313" key="1">
    <source>
        <dbReference type="EMBL" id="MEC5344422.1"/>
    </source>
</evidence>
<keyword evidence="2" id="KW-1185">Reference proteome</keyword>
<evidence type="ECO:0008006" key="3">
    <source>
        <dbReference type="Google" id="ProtNLM"/>
    </source>
</evidence>
<gene>
    <name evidence="1" type="ORF">VSX58_17655</name>
</gene>
<accession>A0ABU6JUV4</accession>
<proteinExistence type="predicted"/>
<dbReference type="EMBL" id="JAYWTM010000022">
    <property type="protein sequence ID" value="MEC5344422.1"/>
    <property type="molecule type" value="Genomic_DNA"/>
</dbReference>